<accession>A0ABS9VSX4</accession>
<organism evidence="9 10">
    <name type="scientific">Bifidobacterium amazonense</name>
    <dbReference type="NCBI Taxonomy" id="2809027"/>
    <lineage>
        <taxon>Bacteria</taxon>
        <taxon>Bacillati</taxon>
        <taxon>Actinomycetota</taxon>
        <taxon>Actinomycetes</taxon>
        <taxon>Bifidobacteriales</taxon>
        <taxon>Bifidobacteriaceae</taxon>
        <taxon>Bifidobacterium</taxon>
    </lineage>
</organism>
<reference evidence="9 10" key="2">
    <citation type="journal article" date="2021" name="Syst. Appl. Microbiol.">
        <title>Phylogenetic classification of ten novel species belonging to the genus Bifidobacterium comprising B. phasiani sp. nov., B. pongonis sp. nov., B. saguinibicoloris sp. nov., B. colobi sp. nov., B. simiiventris sp. nov., B. santillanense sp. nov., B. miconis sp. nov., B. amazonense sp. nov., B. pluvialisilvae sp. nov., and B. miconisargentati sp. nov.</title>
        <authorList>
            <person name="Lugli G.A."/>
            <person name="Calvete-Torre I."/>
            <person name="Alessandri G."/>
            <person name="Milani C."/>
            <person name="Turroni F."/>
            <person name="Laiolo P."/>
            <person name="Ossiprandi M.C."/>
            <person name="Margolles A."/>
            <person name="Ruiz L."/>
            <person name="Ventura M."/>
        </authorList>
    </citation>
    <scope>NUCLEOTIDE SEQUENCE [LARGE SCALE GENOMIC DNA]</scope>
    <source>
        <strain evidence="9 10">MA1</strain>
    </source>
</reference>
<feature type="transmembrane region" description="Helical" evidence="7">
    <location>
        <begin position="160"/>
        <end position="177"/>
    </location>
</feature>
<evidence type="ECO:0000256" key="1">
    <source>
        <dbReference type="ARBA" id="ARBA00004651"/>
    </source>
</evidence>
<dbReference type="SUPFAM" id="SSF161098">
    <property type="entry name" value="MetI-like"/>
    <property type="match status" value="1"/>
</dbReference>
<keyword evidence="3" id="KW-1003">Cell membrane</keyword>
<dbReference type="EMBL" id="JAFEJT020000005">
    <property type="protein sequence ID" value="MCH9275090.1"/>
    <property type="molecule type" value="Genomic_DNA"/>
</dbReference>
<dbReference type="Gene3D" id="1.10.3720.10">
    <property type="entry name" value="MetI-like"/>
    <property type="match status" value="1"/>
</dbReference>
<evidence type="ECO:0000256" key="3">
    <source>
        <dbReference type="ARBA" id="ARBA00022475"/>
    </source>
</evidence>
<protein>
    <submittedName>
        <fullName evidence="9">ABC transporter permease</fullName>
    </submittedName>
</protein>
<proteinExistence type="inferred from homology"/>
<comment type="similarity">
    <text evidence="7">Belongs to the binding-protein-dependent transport system permease family.</text>
</comment>
<sequence>MSTIAKSAAIPTVKEPLLNRIAFPEFLRRGNLQLWLGVVIVGFIVLCAICAPLLTRYSPTDQDMTAVLLEPGSAGHVLGTDNLGRDVLSRLLYGARTDLSVTLIAAIIPFVAGSLIGALCGYFGKWFDVIVMRLADIVTAFPFYVLVIALVFAIGNGTKSIYIAISAVSWVAYARIVRGEAMVVRRKEFIDACVSSGLPTWMIILRHVLPNTLSQSVVYVMSDIVMNVNVIVTLSFFGLGIVPPTPDWGQMMSDGQQFILSGSSWLTLIPGLTVVLFSLGLSFLGDGLSNIIKARS</sequence>
<dbReference type="Proteomes" id="UP000710815">
    <property type="component" value="Unassembled WGS sequence"/>
</dbReference>
<evidence type="ECO:0000256" key="2">
    <source>
        <dbReference type="ARBA" id="ARBA00022448"/>
    </source>
</evidence>
<dbReference type="CDD" id="cd06261">
    <property type="entry name" value="TM_PBP2"/>
    <property type="match status" value="1"/>
</dbReference>
<dbReference type="Pfam" id="PF12911">
    <property type="entry name" value="OppC_N"/>
    <property type="match status" value="1"/>
</dbReference>
<feature type="transmembrane region" description="Helical" evidence="7">
    <location>
        <begin position="134"/>
        <end position="154"/>
    </location>
</feature>
<reference evidence="9 10" key="1">
    <citation type="journal article" date="2021" name="Environ. Microbiol.">
        <title>Genetic insights into the dark matter of the mammalian gut microbiota through targeted genome reconstruction.</title>
        <authorList>
            <person name="Lugli G.A."/>
            <person name="Alessandri G."/>
            <person name="Milani C."/>
            <person name="Viappiani A."/>
            <person name="Fontana F."/>
            <person name="Tarracchini C."/>
            <person name="Mancabelli L."/>
            <person name="Argentini C."/>
            <person name="Ruiz L."/>
            <person name="Margolles A."/>
            <person name="van Sinderen D."/>
            <person name="Turroni F."/>
            <person name="Ventura M."/>
        </authorList>
    </citation>
    <scope>NUCLEOTIDE SEQUENCE [LARGE SCALE GENOMIC DNA]</scope>
    <source>
        <strain evidence="9 10">MA1</strain>
    </source>
</reference>
<comment type="subcellular location">
    <subcellularLocation>
        <location evidence="1 7">Cell membrane</location>
        <topology evidence="1 7">Multi-pass membrane protein</topology>
    </subcellularLocation>
</comment>
<dbReference type="PANTHER" id="PTHR43386:SF1">
    <property type="entry name" value="D,D-DIPEPTIDE TRANSPORT SYSTEM PERMEASE PROTEIN DDPC-RELATED"/>
    <property type="match status" value="1"/>
</dbReference>
<feature type="domain" description="ABC transmembrane type-1" evidence="8">
    <location>
        <begin position="99"/>
        <end position="285"/>
    </location>
</feature>
<gene>
    <name evidence="9" type="ORF">JS533_002180</name>
</gene>
<feature type="transmembrane region" description="Helical" evidence="7">
    <location>
        <begin position="34"/>
        <end position="54"/>
    </location>
</feature>
<evidence type="ECO:0000313" key="9">
    <source>
        <dbReference type="EMBL" id="MCH9275090.1"/>
    </source>
</evidence>
<dbReference type="InterPro" id="IPR025966">
    <property type="entry name" value="OppC_N"/>
</dbReference>
<keyword evidence="2 7" id="KW-0813">Transport</keyword>
<keyword evidence="6 7" id="KW-0472">Membrane</keyword>
<keyword evidence="5 7" id="KW-1133">Transmembrane helix</keyword>
<evidence type="ECO:0000256" key="4">
    <source>
        <dbReference type="ARBA" id="ARBA00022692"/>
    </source>
</evidence>
<dbReference type="InterPro" id="IPR000515">
    <property type="entry name" value="MetI-like"/>
</dbReference>
<dbReference type="RefSeq" id="WP_241512922.1">
    <property type="nucleotide sequence ID" value="NZ_JAFEJT020000005.1"/>
</dbReference>
<name>A0ABS9VSX4_9BIFI</name>
<feature type="transmembrane region" description="Helical" evidence="7">
    <location>
        <begin position="224"/>
        <end position="242"/>
    </location>
</feature>
<evidence type="ECO:0000256" key="5">
    <source>
        <dbReference type="ARBA" id="ARBA00022989"/>
    </source>
</evidence>
<evidence type="ECO:0000256" key="7">
    <source>
        <dbReference type="RuleBase" id="RU363032"/>
    </source>
</evidence>
<feature type="transmembrane region" description="Helical" evidence="7">
    <location>
        <begin position="99"/>
        <end position="122"/>
    </location>
</feature>
<dbReference type="PANTHER" id="PTHR43386">
    <property type="entry name" value="OLIGOPEPTIDE TRANSPORT SYSTEM PERMEASE PROTEIN APPC"/>
    <property type="match status" value="1"/>
</dbReference>
<evidence type="ECO:0000313" key="10">
    <source>
        <dbReference type="Proteomes" id="UP000710815"/>
    </source>
</evidence>
<dbReference type="InterPro" id="IPR050366">
    <property type="entry name" value="BP-dependent_transpt_permease"/>
</dbReference>
<comment type="caution">
    <text evidence="9">The sequence shown here is derived from an EMBL/GenBank/DDBJ whole genome shotgun (WGS) entry which is preliminary data.</text>
</comment>
<dbReference type="InterPro" id="IPR035906">
    <property type="entry name" value="MetI-like_sf"/>
</dbReference>
<keyword evidence="4 7" id="KW-0812">Transmembrane</keyword>
<dbReference type="Pfam" id="PF00528">
    <property type="entry name" value="BPD_transp_1"/>
    <property type="match status" value="1"/>
</dbReference>
<dbReference type="PROSITE" id="PS50928">
    <property type="entry name" value="ABC_TM1"/>
    <property type="match status" value="1"/>
</dbReference>
<keyword evidence="10" id="KW-1185">Reference proteome</keyword>
<evidence type="ECO:0000259" key="8">
    <source>
        <dbReference type="PROSITE" id="PS50928"/>
    </source>
</evidence>
<feature type="transmembrane region" description="Helical" evidence="7">
    <location>
        <begin position="263"/>
        <end position="284"/>
    </location>
</feature>
<evidence type="ECO:0000256" key="6">
    <source>
        <dbReference type="ARBA" id="ARBA00023136"/>
    </source>
</evidence>